<dbReference type="SUPFAM" id="SSF56112">
    <property type="entry name" value="Protein kinase-like (PK-like)"/>
    <property type="match status" value="1"/>
</dbReference>
<proteinExistence type="predicted"/>
<dbReference type="AlphaFoldDB" id="A0A8H7TAU0"/>
<dbReference type="InterPro" id="IPR011009">
    <property type="entry name" value="Kinase-like_dom_sf"/>
</dbReference>
<reference evidence="4" key="1">
    <citation type="submission" date="2021-02" db="EMBL/GenBank/DDBJ databases">
        <title>Genome sequence Cadophora malorum strain M34.</title>
        <authorList>
            <person name="Stefanovic E."/>
            <person name="Vu D."/>
            <person name="Scully C."/>
            <person name="Dijksterhuis J."/>
            <person name="Roader J."/>
            <person name="Houbraken J."/>
        </authorList>
    </citation>
    <scope>NUCLEOTIDE SEQUENCE</scope>
    <source>
        <strain evidence="4">M34</strain>
    </source>
</reference>
<organism evidence="4 5">
    <name type="scientific">Cadophora malorum</name>
    <dbReference type="NCBI Taxonomy" id="108018"/>
    <lineage>
        <taxon>Eukaryota</taxon>
        <taxon>Fungi</taxon>
        <taxon>Dikarya</taxon>
        <taxon>Ascomycota</taxon>
        <taxon>Pezizomycotina</taxon>
        <taxon>Leotiomycetes</taxon>
        <taxon>Helotiales</taxon>
        <taxon>Ploettnerulaceae</taxon>
        <taxon>Cadophora</taxon>
    </lineage>
</organism>
<dbReference type="PANTHER" id="PTHR44329:SF298">
    <property type="entry name" value="MIXED LINEAGE KINASE DOMAIN-LIKE PROTEIN"/>
    <property type="match status" value="1"/>
</dbReference>
<dbReference type="Gene3D" id="1.10.510.10">
    <property type="entry name" value="Transferase(Phosphotransferase) domain 1"/>
    <property type="match status" value="1"/>
</dbReference>
<dbReference type="InterPro" id="IPR000719">
    <property type="entry name" value="Prot_kinase_dom"/>
</dbReference>
<dbReference type="GO" id="GO:0004672">
    <property type="term" value="F:protein kinase activity"/>
    <property type="evidence" value="ECO:0007669"/>
    <property type="project" value="InterPro"/>
</dbReference>
<keyword evidence="5" id="KW-1185">Reference proteome</keyword>
<comment type="caution">
    <text evidence="4">The sequence shown here is derived from an EMBL/GenBank/DDBJ whole genome shotgun (WGS) entry which is preliminary data.</text>
</comment>
<name>A0A8H7TAU0_9HELO</name>
<evidence type="ECO:0000313" key="5">
    <source>
        <dbReference type="Proteomes" id="UP000664132"/>
    </source>
</evidence>
<dbReference type="GO" id="GO:0005524">
    <property type="term" value="F:ATP binding"/>
    <property type="evidence" value="ECO:0007669"/>
    <property type="project" value="UniProtKB-KW"/>
</dbReference>
<protein>
    <recommendedName>
        <fullName evidence="3">Protein kinase domain-containing protein</fullName>
    </recommendedName>
</protein>
<gene>
    <name evidence="4" type="ORF">IFR04_011140</name>
</gene>
<dbReference type="Pfam" id="PF00069">
    <property type="entry name" value="Pkinase"/>
    <property type="match status" value="1"/>
</dbReference>
<dbReference type="OrthoDB" id="1668230at2759"/>
<keyword evidence="1" id="KW-0547">Nucleotide-binding</keyword>
<keyword evidence="2" id="KW-0067">ATP-binding</keyword>
<dbReference type="InterPro" id="IPR051681">
    <property type="entry name" value="Ser/Thr_Kinases-Pseudokinases"/>
</dbReference>
<dbReference type="PANTHER" id="PTHR44329">
    <property type="entry name" value="SERINE/THREONINE-PROTEIN KINASE TNNI3K-RELATED"/>
    <property type="match status" value="1"/>
</dbReference>
<evidence type="ECO:0000313" key="4">
    <source>
        <dbReference type="EMBL" id="KAG4415727.1"/>
    </source>
</evidence>
<feature type="domain" description="Protein kinase" evidence="3">
    <location>
        <begin position="23"/>
        <end position="274"/>
    </location>
</feature>
<evidence type="ECO:0000256" key="1">
    <source>
        <dbReference type="ARBA" id="ARBA00022741"/>
    </source>
</evidence>
<sequence length="274" mass="31403">MAPLNVTKKAGNFSSSMQPPFDIYDARCLGTGSSGSVFVYSEEHVIKVFSDDIEGQKDFDREREIFKDLKSQPPSRYIVQFVVAWPDGLILERLCSTLRFQLRDNKQHITVDTRMCWIVEAQRALEFLHEKGIMHGDVGCHNYLVNKHGHIKLCDFAGSMRKWETTRVCYEVRGQHPEYRIGEATPKTEIFALGSTIFEIYTSRAPYLEDTDDVVMDKYNDGDFPLSELECPTVRAIVQKCWKSEYVEVSDIDVDLKNIQEKHAGTDFPLISVS</sequence>
<dbReference type="Proteomes" id="UP000664132">
    <property type="component" value="Unassembled WGS sequence"/>
</dbReference>
<accession>A0A8H7TAU0</accession>
<evidence type="ECO:0000256" key="2">
    <source>
        <dbReference type="ARBA" id="ARBA00022840"/>
    </source>
</evidence>
<dbReference type="PROSITE" id="PS50011">
    <property type="entry name" value="PROTEIN_KINASE_DOM"/>
    <property type="match status" value="1"/>
</dbReference>
<dbReference type="EMBL" id="JAFJYH010000210">
    <property type="protein sequence ID" value="KAG4415727.1"/>
    <property type="molecule type" value="Genomic_DNA"/>
</dbReference>
<evidence type="ECO:0000259" key="3">
    <source>
        <dbReference type="PROSITE" id="PS50011"/>
    </source>
</evidence>
<dbReference type="GO" id="GO:0097527">
    <property type="term" value="P:necroptotic signaling pathway"/>
    <property type="evidence" value="ECO:0007669"/>
    <property type="project" value="TreeGrafter"/>
</dbReference>